<dbReference type="GO" id="GO:0005739">
    <property type="term" value="C:mitochondrion"/>
    <property type="evidence" value="ECO:0007669"/>
    <property type="project" value="TreeGrafter"/>
</dbReference>
<keyword evidence="6" id="KW-0963">Cytoplasm</keyword>
<dbReference type="Gene3D" id="3.40.50.10050">
    <property type="entry name" value="Translation initiation factor IF- 2, domain 3"/>
    <property type="match status" value="1"/>
</dbReference>
<dbReference type="SUPFAM" id="SSF52540">
    <property type="entry name" value="P-loop containing nucleoside triphosphate hydrolases"/>
    <property type="match status" value="1"/>
</dbReference>
<dbReference type="InterPro" id="IPR029459">
    <property type="entry name" value="EFTU-type"/>
</dbReference>
<dbReference type="PANTHER" id="PTHR43381:SF4">
    <property type="entry name" value="EUKARYOTIC TRANSLATION INITIATION FACTOR 5B"/>
    <property type="match status" value="1"/>
</dbReference>
<dbReference type="OrthoDB" id="4928at2759"/>
<evidence type="ECO:0000256" key="9">
    <source>
        <dbReference type="ARBA" id="ARBA00022741"/>
    </source>
</evidence>
<evidence type="ECO:0000259" key="17">
    <source>
        <dbReference type="PROSITE" id="PS51722"/>
    </source>
</evidence>
<dbReference type="PRINTS" id="PR00315">
    <property type="entry name" value="ELONGATNFCT"/>
</dbReference>
<feature type="compositionally biased region" description="Basic residues" evidence="16">
    <location>
        <begin position="162"/>
        <end position="172"/>
    </location>
</feature>
<feature type="compositionally biased region" description="Acidic residues" evidence="16">
    <location>
        <begin position="334"/>
        <end position="343"/>
    </location>
</feature>
<feature type="compositionally biased region" description="Acidic residues" evidence="16">
    <location>
        <begin position="554"/>
        <end position="570"/>
    </location>
</feature>
<dbReference type="FunFam" id="3.40.50.300:FF:000112">
    <property type="entry name" value="Eukaryotic translation initiation factor 5B"/>
    <property type="match status" value="1"/>
</dbReference>
<evidence type="ECO:0000256" key="13">
    <source>
        <dbReference type="ARBA" id="ARBA00032478"/>
    </source>
</evidence>
<dbReference type="InterPro" id="IPR027417">
    <property type="entry name" value="P-loop_NTPase"/>
</dbReference>
<dbReference type="GO" id="GO:0046872">
    <property type="term" value="F:metal ion binding"/>
    <property type="evidence" value="ECO:0007669"/>
    <property type="project" value="UniProtKB-KW"/>
</dbReference>
<dbReference type="GO" id="GO:0003743">
    <property type="term" value="F:translation initiation factor activity"/>
    <property type="evidence" value="ECO:0007669"/>
    <property type="project" value="UniProtKB-KW"/>
</dbReference>
<feature type="compositionally biased region" description="Basic and acidic residues" evidence="16">
    <location>
        <begin position="133"/>
        <end position="145"/>
    </location>
</feature>
<evidence type="ECO:0000256" key="8">
    <source>
        <dbReference type="ARBA" id="ARBA00022723"/>
    </source>
</evidence>
<evidence type="ECO:0000313" key="18">
    <source>
        <dbReference type="EMBL" id="PVD34195.1"/>
    </source>
</evidence>
<dbReference type="AlphaFoldDB" id="A0A2T7PL88"/>
<keyword evidence="12" id="KW-0342">GTP-binding</keyword>
<evidence type="ECO:0000256" key="16">
    <source>
        <dbReference type="SAM" id="MobiDB-lite"/>
    </source>
</evidence>
<feature type="domain" description="Tr-type G" evidence="17">
    <location>
        <begin position="651"/>
        <end position="874"/>
    </location>
</feature>
<dbReference type="SUPFAM" id="SSF50447">
    <property type="entry name" value="Translation proteins"/>
    <property type="match status" value="1"/>
</dbReference>
<feature type="region of interest" description="Disordered" evidence="16">
    <location>
        <begin position="425"/>
        <end position="459"/>
    </location>
</feature>
<dbReference type="Pfam" id="PF00009">
    <property type="entry name" value="GTP_EFTU"/>
    <property type="match status" value="1"/>
</dbReference>
<keyword evidence="9" id="KW-0547">Nucleotide-binding</keyword>
<dbReference type="CDD" id="cd03703">
    <property type="entry name" value="aeIF5B_II"/>
    <property type="match status" value="1"/>
</dbReference>
<dbReference type="Proteomes" id="UP000245119">
    <property type="component" value="Linkage Group LG3"/>
</dbReference>
<dbReference type="CDD" id="cd01887">
    <property type="entry name" value="IF2_eIF5B"/>
    <property type="match status" value="1"/>
</dbReference>
<dbReference type="InterPro" id="IPR015760">
    <property type="entry name" value="TIF_IF2"/>
</dbReference>
<dbReference type="InterPro" id="IPR023115">
    <property type="entry name" value="TIF_IF2_dom3"/>
</dbReference>
<comment type="similarity">
    <text evidence="3">Belongs to the TRAFAC class translation factor GTPase superfamily. Classic translation factor GTPase family. IF-2 subfamily.</text>
</comment>
<evidence type="ECO:0000256" key="15">
    <source>
        <dbReference type="ARBA" id="ARBA00061781"/>
    </source>
</evidence>
<dbReference type="NCBIfam" id="TIGR00231">
    <property type="entry name" value="small_GTP"/>
    <property type="match status" value="1"/>
</dbReference>
<evidence type="ECO:0000256" key="10">
    <source>
        <dbReference type="ARBA" id="ARBA00022801"/>
    </source>
</evidence>
<dbReference type="FunFam" id="3.40.50.10050:FF:000002">
    <property type="entry name" value="Eukaryotic translation initiation factor 5B"/>
    <property type="match status" value="1"/>
</dbReference>
<dbReference type="EC" id="3.6.5.3" evidence="4"/>
<comment type="subcellular location">
    <subcellularLocation>
        <location evidence="2">Cytoplasm</location>
    </subcellularLocation>
</comment>
<reference evidence="18 19" key="1">
    <citation type="submission" date="2018-04" db="EMBL/GenBank/DDBJ databases">
        <title>The genome of golden apple snail Pomacea canaliculata provides insight into stress tolerance and invasive adaptation.</title>
        <authorList>
            <person name="Liu C."/>
            <person name="Liu B."/>
            <person name="Ren Y."/>
            <person name="Zhang Y."/>
            <person name="Wang H."/>
            <person name="Li S."/>
            <person name="Jiang F."/>
            <person name="Yin L."/>
            <person name="Zhang G."/>
            <person name="Qian W."/>
            <person name="Fan W."/>
        </authorList>
    </citation>
    <scope>NUCLEOTIDE SEQUENCE [LARGE SCALE GENOMIC DNA]</scope>
    <source>
        <strain evidence="18">SZHN2017</strain>
        <tissue evidence="18">Muscle</tissue>
    </source>
</reference>
<sequence length="1248" mass="141325">MGKPKKGKKGQDQDDLSDEELSSSTGAGTKMGDNESDLTNQAATKKMKKGKKSRKDDDLEDIEAEIAAMSLEMNKDSKEALEEEEVHVVSKKKKKEKKRAEEDANEMESPAVARFQLLGLMDVGNEDEVVDNDDGKESEDEKAKGGEVVLESVGNTDASHGKKEKKKKKGKDKTKTAEEEDVDAILAELNEPSEKKKGKKGKQKDTKEVEQETPQDEPQTVAIEVKKLDPKVVTIDDFESDEDSKKKKKKTGKKEVKEDETGALEGDEEEDEDGGTVKTAAQKKKEKKERERLKKLQQKQKQQKKDAVTADDKAKSSKQEGTTTVDTEQNEAMAEVDSEEEGEKEGKKKKKKKGEKDEKPKTNKRVAAIKEHLAKVKEEEERKRREEEEAERLEQERIQKLEEQVCQPRFTYIFRMKEISFHRNGWKKKRRLKKKLKKKEREERAKKEGRFLTEKQKQDRMRLNQMLEIMKEQGVGIPTKEEVAKKKPLYTKKKKETQPKDDAAKPLSPSEEKTLEISSPVSEENKLDKLEESVVTDVKHDQEENEAIEVKDAWDEESQEEDSSEEEEETGEKPEDAVVSEAVDARQSTAPPEENNEESEGAEDESEEESETEEESSETESDDDRTPAERGKEKVRKRHEAAEKKRTTEVLRAPVVCVLGHVDTGKTKILDKVWLAAVTEANKCPGRRSRGITQQIGATNVPKDAILEKTKMCKEFMKQDLKLPGLLIIDTPGHESFSNLRSRGSSLCDIAVLVIDIMHGLEPQTIESINLLKQRKTPFVVALNKIDRLYQWKSNPQADVYNTIKRQTPHTKSEFDERARSVITQLAQEGLNAALFYENKNVKEYVSLVPTSAHSGDGMGNLVALICELTQSLLAKRLAYSEEMQATVMEVKALPGLGTTIDVVLVNGRLCEGATMILAGTEGPIVTPIRGLLMPQPMKELRVKNQYEHHKEVLAAQGVKIIAKDLEKALAGLPLYISHDQDEIEYYKQEVEKALEDALKSIRLSDRGVFVQASTLGSLEALLEFLRTSKVKYAGINIGPVHKKDIMKASIMLEHDPQYAVILAFDVRVEREAQELADHLGVKIFTADIIYHLFDKFTAYREELIKKRQEEFRHIAVFPCKLRILPQFIFNSRDPIVIGVQVEAGFLKEGTPLCVPSKEFVEIGRVASIEFNHKPVEIGRQGQEVCIKIVPVPGEAPKMYGRHFEETDLLISKISRESIDAVKEHFRKEMSKTDWMLVMELKKLFQIL</sequence>
<dbReference type="PANTHER" id="PTHR43381">
    <property type="entry name" value="TRANSLATION INITIATION FACTOR IF-2-RELATED"/>
    <property type="match status" value="1"/>
</dbReference>
<accession>A0A2T7PL88</accession>
<dbReference type="Gene3D" id="3.40.50.300">
    <property type="entry name" value="P-loop containing nucleotide triphosphate hydrolases"/>
    <property type="match status" value="1"/>
</dbReference>
<comment type="cofactor">
    <cofactor evidence="1">
        <name>a monovalent cation</name>
        <dbReference type="ChEBI" id="CHEBI:60242"/>
    </cofactor>
</comment>
<evidence type="ECO:0000313" key="19">
    <source>
        <dbReference type="Proteomes" id="UP000245119"/>
    </source>
</evidence>
<comment type="subunit">
    <text evidence="15">Interacts through its C-terminal domain (CTD) with the CTD of eIF1A (EIF1AX) or with the CTD of EIF5 (mutually exclusive) through a common binding site. Interacts with eIF1A (EIF1AX) from the location of the start codon by the 43S complex until the formation of the 80S complex. Interacts with ANXA5 in a calcium and phospholipid-dependent manner.</text>
</comment>
<feature type="compositionally biased region" description="Acidic residues" evidence="16">
    <location>
        <begin position="594"/>
        <end position="623"/>
    </location>
</feature>
<evidence type="ECO:0000256" key="14">
    <source>
        <dbReference type="ARBA" id="ARBA00053410"/>
    </source>
</evidence>
<evidence type="ECO:0000256" key="6">
    <source>
        <dbReference type="ARBA" id="ARBA00022490"/>
    </source>
</evidence>
<dbReference type="NCBIfam" id="NF003078">
    <property type="entry name" value="PRK04004.1"/>
    <property type="match status" value="1"/>
</dbReference>
<evidence type="ECO:0000256" key="3">
    <source>
        <dbReference type="ARBA" id="ARBA00007733"/>
    </source>
</evidence>
<dbReference type="PROSITE" id="PS51722">
    <property type="entry name" value="G_TR_2"/>
    <property type="match status" value="1"/>
</dbReference>
<evidence type="ECO:0000256" key="11">
    <source>
        <dbReference type="ARBA" id="ARBA00022917"/>
    </source>
</evidence>
<dbReference type="InterPro" id="IPR009000">
    <property type="entry name" value="Transl_B-barrel_sf"/>
</dbReference>
<evidence type="ECO:0000256" key="1">
    <source>
        <dbReference type="ARBA" id="ARBA00001944"/>
    </source>
</evidence>
<dbReference type="FunFam" id="2.40.30.10:FF:000026">
    <property type="entry name" value="Eukaryotic translation initiation factor 5B"/>
    <property type="match status" value="1"/>
</dbReference>
<evidence type="ECO:0000256" key="2">
    <source>
        <dbReference type="ARBA" id="ARBA00004496"/>
    </source>
</evidence>
<feature type="compositionally biased region" description="Basic and acidic residues" evidence="16">
    <location>
        <begin position="368"/>
        <end position="395"/>
    </location>
</feature>
<keyword evidence="8" id="KW-0479">Metal-binding</keyword>
<keyword evidence="7" id="KW-0396">Initiation factor</keyword>
<gene>
    <name evidence="18" type="ORF">C0Q70_05461</name>
</gene>
<organism evidence="18 19">
    <name type="scientific">Pomacea canaliculata</name>
    <name type="common">Golden apple snail</name>
    <dbReference type="NCBI Taxonomy" id="400727"/>
    <lineage>
        <taxon>Eukaryota</taxon>
        <taxon>Metazoa</taxon>
        <taxon>Spiralia</taxon>
        <taxon>Lophotrochozoa</taxon>
        <taxon>Mollusca</taxon>
        <taxon>Gastropoda</taxon>
        <taxon>Caenogastropoda</taxon>
        <taxon>Architaenioglossa</taxon>
        <taxon>Ampullarioidea</taxon>
        <taxon>Ampullariidae</taxon>
        <taxon>Pomacea</taxon>
    </lineage>
</organism>
<comment type="function">
    <text evidence="14">Plays a role in translation initiation. Ribosome-dependent GTPase that promotes the joining of the 60S ribosomal subunit to the pre-initiation complex to form the 80S initiation complex with the initiator methionine-tRNA in the P-site base paired to the start codon. Together with eIF1A (EIF1AX), actively orients the initiator methionine-tRNA in a conformation that allows 60S ribosomal subunit joining to form the 80S initiation complex. Is released after formation of the 80S initiation complex. Its GTPase activity is not essential for ribosomal subunits joining, but GTP hydrolysis is needed for eIF1A (EIF1AX) ejection quickly followed by EIF5B release to form elongation-competent ribosomes. In contrast to its procaryotic homolog, does not promote recruitment of Met-rRNA to the small ribosomal subunit.</text>
</comment>
<keyword evidence="10" id="KW-0378">Hydrolase</keyword>
<dbReference type="InterPro" id="IPR000795">
    <property type="entry name" value="T_Tr_GTP-bd_dom"/>
</dbReference>
<keyword evidence="11" id="KW-0648">Protein biosynthesis</keyword>
<dbReference type="GO" id="GO:0005525">
    <property type="term" value="F:GTP binding"/>
    <property type="evidence" value="ECO:0007669"/>
    <property type="project" value="UniProtKB-KW"/>
</dbReference>
<evidence type="ECO:0000256" key="12">
    <source>
        <dbReference type="ARBA" id="ARBA00023134"/>
    </source>
</evidence>
<comment type="caution">
    <text evidence="18">The sequence shown here is derived from an EMBL/GenBank/DDBJ whole genome shotgun (WGS) entry which is preliminary data.</text>
</comment>
<dbReference type="CDD" id="cd16266">
    <property type="entry name" value="IF2_aeIF5B_IV"/>
    <property type="match status" value="1"/>
</dbReference>
<feature type="compositionally biased region" description="Acidic residues" evidence="16">
    <location>
        <begin position="261"/>
        <end position="274"/>
    </location>
</feature>
<evidence type="ECO:0000256" key="4">
    <source>
        <dbReference type="ARBA" id="ARBA00011986"/>
    </source>
</evidence>
<feature type="region of interest" description="Disordered" evidence="16">
    <location>
        <begin position="1"/>
        <end position="61"/>
    </location>
</feature>
<feature type="region of interest" description="Disordered" evidence="16">
    <location>
        <begin position="73"/>
        <end position="395"/>
    </location>
</feature>
<dbReference type="InterPro" id="IPR036925">
    <property type="entry name" value="TIF_IF2_dom3_sf"/>
</dbReference>
<protein>
    <recommendedName>
        <fullName evidence="5">Eukaryotic translation initiation factor 5B</fullName>
        <ecNumber evidence="4">3.6.5.3</ecNumber>
    </recommendedName>
    <alternativeName>
        <fullName evidence="13">Translation initiation factor IF-2</fullName>
    </alternativeName>
</protein>
<evidence type="ECO:0000256" key="5">
    <source>
        <dbReference type="ARBA" id="ARBA00013824"/>
    </source>
</evidence>
<dbReference type="Gene3D" id="2.40.30.10">
    <property type="entry name" value="Translation factors"/>
    <property type="match status" value="2"/>
</dbReference>
<feature type="region of interest" description="Disordered" evidence="16">
    <location>
        <begin position="471"/>
        <end position="645"/>
    </location>
</feature>
<feature type="compositionally biased region" description="Basic and acidic residues" evidence="16">
    <location>
        <begin position="439"/>
        <end position="459"/>
    </location>
</feature>
<keyword evidence="19" id="KW-1185">Reference proteome</keyword>
<dbReference type="FunFam" id="2.40.30.10:FF:000013">
    <property type="entry name" value="eukaryotic translation initiation factor 5B"/>
    <property type="match status" value="1"/>
</dbReference>
<name>A0A2T7PL88_POMCA</name>
<dbReference type="InterPro" id="IPR005225">
    <property type="entry name" value="Small_GTP-bd"/>
</dbReference>
<dbReference type="Pfam" id="PF11987">
    <property type="entry name" value="IF-2"/>
    <property type="match status" value="1"/>
</dbReference>
<dbReference type="SUPFAM" id="SSF52156">
    <property type="entry name" value="Initiation factor IF2/eIF5b, domain 3"/>
    <property type="match status" value="1"/>
</dbReference>
<feature type="compositionally biased region" description="Basic residues" evidence="16">
    <location>
        <begin position="486"/>
        <end position="495"/>
    </location>
</feature>
<feature type="compositionally biased region" description="Basic residues" evidence="16">
    <location>
        <begin position="425"/>
        <end position="438"/>
    </location>
</feature>
<dbReference type="Pfam" id="PF14578">
    <property type="entry name" value="GTP_EFTU_D4"/>
    <property type="match status" value="1"/>
</dbReference>
<feature type="compositionally biased region" description="Basic and acidic residues" evidence="16">
    <location>
        <begin position="523"/>
        <end position="553"/>
    </location>
</feature>
<proteinExistence type="inferred from homology"/>
<dbReference type="EMBL" id="PZQS01000003">
    <property type="protein sequence ID" value="PVD34195.1"/>
    <property type="molecule type" value="Genomic_DNA"/>
</dbReference>
<feature type="compositionally biased region" description="Basic and acidic residues" evidence="16">
    <location>
        <begin position="496"/>
        <end position="515"/>
    </location>
</feature>
<evidence type="ECO:0000256" key="7">
    <source>
        <dbReference type="ARBA" id="ARBA00022540"/>
    </source>
</evidence>
<dbReference type="GO" id="GO:0003924">
    <property type="term" value="F:GTPase activity"/>
    <property type="evidence" value="ECO:0007669"/>
    <property type="project" value="InterPro"/>
</dbReference>
<feature type="compositionally biased region" description="Basic and acidic residues" evidence="16">
    <location>
        <begin position="303"/>
        <end position="318"/>
    </location>
</feature>
<dbReference type="STRING" id="400727.A0A2T7PL88"/>